<keyword evidence="3" id="KW-1185">Reference proteome</keyword>
<dbReference type="Proteomes" id="UP000436088">
    <property type="component" value="Unassembled WGS sequence"/>
</dbReference>
<name>A0A6A3A8L3_HIBSY</name>
<sequence>MIPVALNDVAFSIHAVLLTTIMLFQIVIYERGTQKVSKISIGIVSVVWLIAAICFFVALSSHSWLCSIQVFMKMINIFPRLDVILFHMFQIIGRIAAIRSMHHGFDYGKKVLELDLFLL</sequence>
<accession>A0A6A3A8L3</accession>
<dbReference type="PANTHER" id="PTHR13131">
    <property type="entry name" value="CYSTINOSIN"/>
    <property type="match status" value="1"/>
</dbReference>
<proteinExistence type="predicted"/>
<feature type="transmembrane region" description="Helical" evidence="1">
    <location>
        <begin position="12"/>
        <end position="29"/>
    </location>
</feature>
<evidence type="ECO:0000313" key="3">
    <source>
        <dbReference type="Proteomes" id="UP000436088"/>
    </source>
</evidence>
<dbReference type="AlphaFoldDB" id="A0A6A3A8L3"/>
<keyword evidence="1" id="KW-0472">Membrane</keyword>
<comment type="caution">
    <text evidence="2">The sequence shown here is derived from an EMBL/GenBank/DDBJ whole genome shotgun (WGS) entry which is preliminary data.</text>
</comment>
<dbReference type="EMBL" id="VEPZ02001040">
    <property type="protein sequence ID" value="KAE8699299.1"/>
    <property type="molecule type" value="Genomic_DNA"/>
</dbReference>
<protein>
    <submittedName>
        <fullName evidence="2">Cystinosin-like protein</fullName>
    </submittedName>
</protein>
<keyword evidence="1" id="KW-0812">Transmembrane</keyword>
<gene>
    <name evidence="2" type="ORF">F3Y22_tig00110580pilonHSYRG00023</name>
</gene>
<dbReference type="PANTHER" id="PTHR13131:SF5">
    <property type="entry name" value="CYSTINOSIN"/>
    <property type="match status" value="1"/>
</dbReference>
<feature type="transmembrane region" description="Helical" evidence="1">
    <location>
        <begin position="41"/>
        <end position="65"/>
    </location>
</feature>
<dbReference type="InterPro" id="IPR005282">
    <property type="entry name" value="LC_transporter"/>
</dbReference>
<evidence type="ECO:0000313" key="2">
    <source>
        <dbReference type="EMBL" id="KAE8699299.1"/>
    </source>
</evidence>
<reference evidence="2" key="1">
    <citation type="submission" date="2019-09" db="EMBL/GenBank/DDBJ databases">
        <title>Draft genome information of white flower Hibiscus syriacus.</title>
        <authorList>
            <person name="Kim Y.-M."/>
        </authorList>
    </citation>
    <scope>NUCLEOTIDE SEQUENCE [LARGE SCALE GENOMIC DNA]</scope>
    <source>
        <strain evidence="2">YM2019G1</strain>
    </source>
</reference>
<dbReference type="GO" id="GO:0015184">
    <property type="term" value="F:L-cystine transmembrane transporter activity"/>
    <property type="evidence" value="ECO:0007669"/>
    <property type="project" value="TreeGrafter"/>
</dbReference>
<dbReference type="GO" id="GO:0005774">
    <property type="term" value="C:vacuolar membrane"/>
    <property type="evidence" value="ECO:0007669"/>
    <property type="project" value="TreeGrafter"/>
</dbReference>
<organism evidence="2 3">
    <name type="scientific">Hibiscus syriacus</name>
    <name type="common">Rose of Sharon</name>
    <dbReference type="NCBI Taxonomy" id="106335"/>
    <lineage>
        <taxon>Eukaryota</taxon>
        <taxon>Viridiplantae</taxon>
        <taxon>Streptophyta</taxon>
        <taxon>Embryophyta</taxon>
        <taxon>Tracheophyta</taxon>
        <taxon>Spermatophyta</taxon>
        <taxon>Magnoliopsida</taxon>
        <taxon>eudicotyledons</taxon>
        <taxon>Gunneridae</taxon>
        <taxon>Pentapetalae</taxon>
        <taxon>rosids</taxon>
        <taxon>malvids</taxon>
        <taxon>Malvales</taxon>
        <taxon>Malvaceae</taxon>
        <taxon>Malvoideae</taxon>
        <taxon>Hibiscus</taxon>
    </lineage>
</organism>
<evidence type="ECO:0000256" key="1">
    <source>
        <dbReference type="SAM" id="Phobius"/>
    </source>
</evidence>
<keyword evidence="1" id="KW-1133">Transmembrane helix</keyword>